<sequence>MNLLGVTPDRPGLPLVQGERTPVIYTGCRA</sequence>
<evidence type="ECO:0000313" key="1">
    <source>
        <dbReference type="EMBL" id="CAB4046960.1"/>
    </source>
</evidence>
<accession>A0A6J5JZ68</accession>
<dbReference type="AlphaFoldDB" id="A0A6J5JZ68"/>
<organism evidence="1 2">
    <name type="scientific">Paraburkholderia phenoliruptrix</name>
    <dbReference type="NCBI Taxonomy" id="252970"/>
    <lineage>
        <taxon>Bacteria</taxon>
        <taxon>Pseudomonadati</taxon>
        <taxon>Pseudomonadota</taxon>
        <taxon>Betaproteobacteria</taxon>
        <taxon>Burkholderiales</taxon>
        <taxon>Burkholderiaceae</taxon>
        <taxon>Paraburkholderia</taxon>
    </lineage>
</organism>
<protein>
    <submittedName>
        <fullName evidence="1">Uncharacterized protein</fullName>
    </submittedName>
</protein>
<dbReference type="EMBL" id="CADILN010000001">
    <property type="protein sequence ID" value="CAB4046960.1"/>
    <property type="molecule type" value="Genomic_DNA"/>
</dbReference>
<reference evidence="1 2" key="1">
    <citation type="submission" date="2020-04" db="EMBL/GenBank/DDBJ databases">
        <authorList>
            <person name="De Canck E."/>
        </authorList>
    </citation>
    <scope>NUCLEOTIDE SEQUENCE [LARGE SCALE GENOMIC DNA]</scope>
    <source>
        <strain evidence="1 2">LMG 9964</strain>
    </source>
</reference>
<gene>
    <name evidence="1" type="ORF">LMG9964_00592</name>
</gene>
<name>A0A6J5JZ68_9BURK</name>
<proteinExistence type="predicted"/>
<dbReference type="Proteomes" id="UP000494102">
    <property type="component" value="Unassembled WGS sequence"/>
</dbReference>
<evidence type="ECO:0000313" key="2">
    <source>
        <dbReference type="Proteomes" id="UP000494102"/>
    </source>
</evidence>